<dbReference type="InterPro" id="IPR027417">
    <property type="entry name" value="P-loop_NTPase"/>
</dbReference>
<dbReference type="OrthoDB" id="8954335at2759"/>
<gene>
    <name evidence="2" type="ORF">JVT61DRAFT_15618</name>
</gene>
<dbReference type="Proteomes" id="UP000683000">
    <property type="component" value="Unassembled WGS sequence"/>
</dbReference>
<dbReference type="EMBL" id="JAGFBS010000098">
    <property type="protein sequence ID" value="KAG6369219.1"/>
    <property type="molecule type" value="Genomic_DNA"/>
</dbReference>
<keyword evidence="3" id="KW-1185">Reference proteome</keyword>
<dbReference type="SUPFAM" id="SSF52540">
    <property type="entry name" value="P-loop containing nucleoside triphosphate hydrolases"/>
    <property type="match status" value="1"/>
</dbReference>
<dbReference type="InterPro" id="IPR006073">
    <property type="entry name" value="GTP-bd"/>
</dbReference>
<evidence type="ECO:0000259" key="1">
    <source>
        <dbReference type="Pfam" id="PF01926"/>
    </source>
</evidence>
<organism evidence="2 3">
    <name type="scientific">Boletus reticuloceps</name>
    <dbReference type="NCBI Taxonomy" id="495285"/>
    <lineage>
        <taxon>Eukaryota</taxon>
        <taxon>Fungi</taxon>
        <taxon>Dikarya</taxon>
        <taxon>Basidiomycota</taxon>
        <taxon>Agaricomycotina</taxon>
        <taxon>Agaricomycetes</taxon>
        <taxon>Agaricomycetidae</taxon>
        <taxon>Boletales</taxon>
        <taxon>Boletineae</taxon>
        <taxon>Boletaceae</taxon>
        <taxon>Boletoideae</taxon>
        <taxon>Boletus</taxon>
    </lineage>
</organism>
<dbReference type="GO" id="GO:0005525">
    <property type="term" value="F:GTP binding"/>
    <property type="evidence" value="ECO:0007669"/>
    <property type="project" value="InterPro"/>
</dbReference>
<feature type="domain" description="G" evidence="1">
    <location>
        <begin position="52"/>
        <end position="109"/>
    </location>
</feature>
<dbReference type="Gene3D" id="3.40.50.300">
    <property type="entry name" value="P-loop containing nucleotide triphosphate hydrolases"/>
    <property type="match status" value="1"/>
</dbReference>
<comment type="caution">
    <text evidence="2">The sequence shown here is derived from an EMBL/GenBank/DDBJ whole genome shotgun (WGS) entry which is preliminary data.</text>
</comment>
<accession>A0A8I2YC73</accession>
<sequence length="126" mass="13882">MRVCNNDTWRGTMWCYRLCGQRQRKTHTVYQTDLIIDHALTPRTVPAQDLHVILFGDTGIGKSSLVNLLAGWHVADVSPDSVACTLDSTEYQFQLGATTIRLWDTVGLEEPKGGASGYMGAIGRPS</sequence>
<dbReference type="Pfam" id="PF01926">
    <property type="entry name" value="MMR_HSR1"/>
    <property type="match status" value="1"/>
</dbReference>
<name>A0A8I2YC73_9AGAM</name>
<reference evidence="2" key="1">
    <citation type="submission" date="2021-03" db="EMBL/GenBank/DDBJ databases">
        <title>Evolutionary innovations through gain and loss of genes in the ectomycorrhizal Boletales.</title>
        <authorList>
            <person name="Wu G."/>
            <person name="Miyauchi S."/>
            <person name="Morin E."/>
            <person name="Yang Z.-L."/>
            <person name="Xu J."/>
            <person name="Martin F.M."/>
        </authorList>
    </citation>
    <scope>NUCLEOTIDE SEQUENCE</scope>
    <source>
        <strain evidence="2">BR01</strain>
    </source>
</reference>
<protein>
    <recommendedName>
        <fullName evidence="1">G domain-containing protein</fullName>
    </recommendedName>
</protein>
<proteinExistence type="predicted"/>
<evidence type="ECO:0000313" key="2">
    <source>
        <dbReference type="EMBL" id="KAG6369219.1"/>
    </source>
</evidence>
<dbReference type="AlphaFoldDB" id="A0A8I2YC73"/>
<evidence type="ECO:0000313" key="3">
    <source>
        <dbReference type="Proteomes" id="UP000683000"/>
    </source>
</evidence>